<sequence length="146" mass="16544">MGDITAIMNQQKLGVKSKFTSAARCGEPPGECSFFPAVGQNIPEEEPSEETNSELRKYEKEIEDYLKCRTHCLEEKMFERFYLMRIEESRKFIDLIRKINKSWDDFVDYLKSIGGQGASGDGDCTVYSITNTSSLTAVSQITNDSK</sequence>
<proteinExistence type="predicted"/>
<keyword evidence="2" id="KW-1185">Reference proteome</keyword>
<gene>
    <name evidence="1" type="primary">AUGUSTUS-3.0.2_09156</name>
    <name evidence="1" type="ORF">TcasGA2_TC009156</name>
</gene>
<reference evidence="1 2" key="2">
    <citation type="journal article" date="2010" name="Nucleic Acids Res.">
        <title>BeetleBase in 2010: revisions to provide comprehensive genomic information for Tribolium castaneum.</title>
        <authorList>
            <person name="Kim H.S."/>
            <person name="Murphy T."/>
            <person name="Xia J."/>
            <person name="Caragea D."/>
            <person name="Park Y."/>
            <person name="Beeman R.W."/>
            <person name="Lorenzen M.D."/>
            <person name="Butcher S."/>
            <person name="Manak J.R."/>
            <person name="Brown S.J."/>
        </authorList>
    </citation>
    <scope>GENOME REANNOTATION</scope>
    <source>
        <strain evidence="1 2">Georgia GA2</strain>
    </source>
</reference>
<dbReference type="AlphaFoldDB" id="D6WTQ6"/>
<accession>D6WTQ6</accession>
<dbReference type="InParanoid" id="D6WTQ6"/>
<protein>
    <submittedName>
        <fullName evidence="1">Uncharacterized protein</fullName>
    </submittedName>
</protein>
<dbReference type="Proteomes" id="UP000007266">
    <property type="component" value="Linkage group 7"/>
</dbReference>
<evidence type="ECO:0000313" key="1">
    <source>
        <dbReference type="EMBL" id="EFA06290.2"/>
    </source>
</evidence>
<dbReference type="EMBL" id="KQ971352">
    <property type="protein sequence ID" value="EFA06290.2"/>
    <property type="molecule type" value="Genomic_DNA"/>
</dbReference>
<dbReference type="HOGENOM" id="CLU_1847683_0_0_1"/>
<name>D6WTQ6_TRICA</name>
<organism evidence="1 2">
    <name type="scientific">Tribolium castaneum</name>
    <name type="common">Red flour beetle</name>
    <dbReference type="NCBI Taxonomy" id="7070"/>
    <lineage>
        <taxon>Eukaryota</taxon>
        <taxon>Metazoa</taxon>
        <taxon>Ecdysozoa</taxon>
        <taxon>Arthropoda</taxon>
        <taxon>Hexapoda</taxon>
        <taxon>Insecta</taxon>
        <taxon>Pterygota</taxon>
        <taxon>Neoptera</taxon>
        <taxon>Endopterygota</taxon>
        <taxon>Coleoptera</taxon>
        <taxon>Polyphaga</taxon>
        <taxon>Cucujiformia</taxon>
        <taxon>Tenebrionidae</taxon>
        <taxon>Tenebrionidae incertae sedis</taxon>
        <taxon>Tribolium</taxon>
    </lineage>
</organism>
<reference evidence="1 2" key="1">
    <citation type="journal article" date="2008" name="Nature">
        <title>The genome of the model beetle and pest Tribolium castaneum.</title>
        <authorList>
            <consortium name="Tribolium Genome Sequencing Consortium"/>
            <person name="Richards S."/>
            <person name="Gibbs R.A."/>
            <person name="Weinstock G.M."/>
            <person name="Brown S.J."/>
            <person name="Denell R."/>
            <person name="Beeman R.W."/>
            <person name="Gibbs R."/>
            <person name="Beeman R.W."/>
            <person name="Brown S.J."/>
            <person name="Bucher G."/>
            <person name="Friedrich M."/>
            <person name="Grimmelikhuijzen C.J."/>
            <person name="Klingler M."/>
            <person name="Lorenzen M."/>
            <person name="Richards S."/>
            <person name="Roth S."/>
            <person name="Schroder R."/>
            <person name="Tautz D."/>
            <person name="Zdobnov E.M."/>
            <person name="Muzny D."/>
            <person name="Gibbs R.A."/>
            <person name="Weinstock G.M."/>
            <person name="Attaway T."/>
            <person name="Bell S."/>
            <person name="Buhay C.J."/>
            <person name="Chandrabose M.N."/>
            <person name="Chavez D."/>
            <person name="Clerk-Blankenburg K.P."/>
            <person name="Cree A."/>
            <person name="Dao M."/>
            <person name="Davis C."/>
            <person name="Chacko J."/>
            <person name="Dinh H."/>
            <person name="Dugan-Rocha S."/>
            <person name="Fowler G."/>
            <person name="Garner T.T."/>
            <person name="Garnes J."/>
            <person name="Gnirke A."/>
            <person name="Hawes A."/>
            <person name="Hernandez J."/>
            <person name="Hines S."/>
            <person name="Holder M."/>
            <person name="Hume J."/>
            <person name="Jhangiani S.N."/>
            <person name="Joshi V."/>
            <person name="Khan Z.M."/>
            <person name="Jackson L."/>
            <person name="Kovar C."/>
            <person name="Kowis A."/>
            <person name="Lee S."/>
            <person name="Lewis L.R."/>
            <person name="Margolis J."/>
            <person name="Morgan M."/>
            <person name="Nazareth L.V."/>
            <person name="Nguyen N."/>
            <person name="Okwuonu G."/>
            <person name="Parker D."/>
            <person name="Richards S."/>
            <person name="Ruiz S.J."/>
            <person name="Santibanez J."/>
            <person name="Savard J."/>
            <person name="Scherer S.E."/>
            <person name="Schneider B."/>
            <person name="Sodergren E."/>
            <person name="Tautz D."/>
            <person name="Vattahil S."/>
            <person name="Villasana D."/>
            <person name="White C.S."/>
            <person name="Wright R."/>
            <person name="Park Y."/>
            <person name="Beeman R.W."/>
            <person name="Lord J."/>
            <person name="Oppert B."/>
            <person name="Lorenzen M."/>
            <person name="Brown S."/>
            <person name="Wang L."/>
            <person name="Savard J."/>
            <person name="Tautz D."/>
            <person name="Richards S."/>
            <person name="Weinstock G."/>
            <person name="Gibbs R.A."/>
            <person name="Liu Y."/>
            <person name="Worley K."/>
            <person name="Weinstock G."/>
            <person name="Elsik C.G."/>
            <person name="Reese J.T."/>
            <person name="Elhaik E."/>
            <person name="Landan G."/>
            <person name="Graur D."/>
            <person name="Arensburger P."/>
            <person name="Atkinson P."/>
            <person name="Beeman R.W."/>
            <person name="Beidler J."/>
            <person name="Brown S.J."/>
            <person name="Demuth J.P."/>
            <person name="Drury D.W."/>
            <person name="Du Y.Z."/>
            <person name="Fujiwara H."/>
            <person name="Lorenzen M."/>
            <person name="Maselli V."/>
            <person name="Osanai M."/>
            <person name="Park Y."/>
            <person name="Robertson H.M."/>
            <person name="Tu Z."/>
            <person name="Wang J.J."/>
            <person name="Wang S."/>
            <person name="Richards S."/>
            <person name="Song H."/>
            <person name="Zhang L."/>
            <person name="Sodergren E."/>
            <person name="Werner D."/>
            <person name="Stanke M."/>
            <person name="Morgenstern B."/>
            <person name="Solovyev V."/>
            <person name="Kosarev P."/>
            <person name="Brown G."/>
            <person name="Chen H.C."/>
            <person name="Ermolaeva O."/>
            <person name="Hlavina W."/>
            <person name="Kapustin Y."/>
            <person name="Kiryutin B."/>
            <person name="Kitts P."/>
            <person name="Maglott D."/>
            <person name="Pruitt K."/>
            <person name="Sapojnikov V."/>
            <person name="Souvorov A."/>
            <person name="Mackey A.J."/>
            <person name="Waterhouse R.M."/>
            <person name="Wyder S."/>
            <person name="Zdobnov E.M."/>
            <person name="Zdobnov E.M."/>
            <person name="Wyder S."/>
            <person name="Kriventseva E.V."/>
            <person name="Kadowaki T."/>
            <person name="Bork P."/>
            <person name="Aranda M."/>
            <person name="Bao R."/>
            <person name="Beermann A."/>
            <person name="Berns N."/>
            <person name="Bolognesi R."/>
            <person name="Bonneton F."/>
            <person name="Bopp D."/>
            <person name="Brown S.J."/>
            <person name="Bucher G."/>
            <person name="Butts T."/>
            <person name="Chaumot A."/>
            <person name="Denell R.E."/>
            <person name="Ferrier D.E."/>
            <person name="Friedrich M."/>
            <person name="Gordon C.M."/>
            <person name="Jindra M."/>
            <person name="Klingler M."/>
            <person name="Lan Q."/>
            <person name="Lattorff H.M."/>
            <person name="Laudet V."/>
            <person name="von Levetsow C."/>
            <person name="Liu Z."/>
            <person name="Lutz R."/>
            <person name="Lynch J.A."/>
            <person name="da Fonseca R.N."/>
            <person name="Posnien N."/>
            <person name="Reuter R."/>
            <person name="Roth S."/>
            <person name="Savard J."/>
            <person name="Schinko J.B."/>
            <person name="Schmitt C."/>
            <person name="Schoppmeier M."/>
            <person name="Schroder R."/>
            <person name="Shippy T.D."/>
            <person name="Simonnet F."/>
            <person name="Marques-Souza H."/>
            <person name="Tautz D."/>
            <person name="Tomoyasu Y."/>
            <person name="Trauner J."/>
            <person name="Van der Zee M."/>
            <person name="Vervoort M."/>
            <person name="Wittkopp N."/>
            <person name="Wimmer E.A."/>
            <person name="Yang X."/>
            <person name="Jones A.K."/>
            <person name="Sattelle D.B."/>
            <person name="Ebert P.R."/>
            <person name="Nelson D."/>
            <person name="Scott J.G."/>
            <person name="Beeman R.W."/>
            <person name="Muthukrishnan S."/>
            <person name="Kramer K.J."/>
            <person name="Arakane Y."/>
            <person name="Beeman R.W."/>
            <person name="Zhu Q."/>
            <person name="Hogenkamp D."/>
            <person name="Dixit R."/>
            <person name="Oppert B."/>
            <person name="Jiang H."/>
            <person name="Zou Z."/>
            <person name="Marshall J."/>
            <person name="Elpidina E."/>
            <person name="Vinokurov K."/>
            <person name="Oppert C."/>
            <person name="Zou Z."/>
            <person name="Evans J."/>
            <person name="Lu Z."/>
            <person name="Zhao P."/>
            <person name="Sumathipala N."/>
            <person name="Altincicek B."/>
            <person name="Vilcinskas A."/>
            <person name="Williams M."/>
            <person name="Hultmark D."/>
            <person name="Hetru C."/>
            <person name="Jiang H."/>
            <person name="Grimmelikhuijzen C.J."/>
            <person name="Hauser F."/>
            <person name="Cazzamali G."/>
            <person name="Williamson M."/>
            <person name="Park Y."/>
            <person name="Li B."/>
            <person name="Tanaka Y."/>
            <person name="Predel R."/>
            <person name="Neupert S."/>
            <person name="Schachtner J."/>
            <person name="Verleyen P."/>
            <person name="Raible F."/>
            <person name="Bork P."/>
            <person name="Friedrich M."/>
            <person name="Walden K.K."/>
            <person name="Robertson H.M."/>
            <person name="Angeli S."/>
            <person name="Foret S."/>
            <person name="Bucher G."/>
            <person name="Schuetz S."/>
            <person name="Maleszka R."/>
            <person name="Wimmer E.A."/>
            <person name="Beeman R.W."/>
            <person name="Lorenzen M."/>
            <person name="Tomoyasu Y."/>
            <person name="Miller S.C."/>
            <person name="Grossmann D."/>
            <person name="Bucher G."/>
        </authorList>
    </citation>
    <scope>NUCLEOTIDE SEQUENCE [LARGE SCALE GENOMIC DNA]</scope>
    <source>
        <strain evidence="1 2">Georgia GA2</strain>
    </source>
</reference>
<evidence type="ECO:0000313" key="2">
    <source>
        <dbReference type="Proteomes" id="UP000007266"/>
    </source>
</evidence>